<proteinExistence type="predicted"/>
<dbReference type="AlphaFoldDB" id="A0A8J7LCD3"/>
<comment type="caution">
    <text evidence="1">The sequence shown here is derived from an EMBL/GenBank/DDBJ whole genome shotgun (WGS) entry which is preliminary data.</text>
</comment>
<reference evidence="1 2" key="1">
    <citation type="journal article" date="2021" name="Int. J. Syst. Evol. Microbiol.">
        <title>Amazonocrinis nigriterrae gen. nov., sp. nov., Atlanticothrix silvestris gen. nov., sp. nov. and Dendronalium phyllosphericum gen. nov., sp. nov., nostocacean cyanobacteria from Brazilian environments.</title>
        <authorList>
            <person name="Alvarenga D.O."/>
            <person name="Andreote A.P.D."/>
            <person name="Branco L.H.Z."/>
            <person name="Delbaje E."/>
            <person name="Cruz R.B."/>
            <person name="Varani A.M."/>
            <person name="Fiore M.F."/>
        </authorList>
    </citation>
    <scope>NUCLEOTIDE SEQUENCE [LARGE SCALE GENOMIC DNA]</scope>
    <source>
        <strain evidence="1 2">CENA67</strain>
    </source>
</reference>
<protein>
    <submittedName>
        <fullName evidence="1">Uncharacterized protein</fullName>
    </submittedName>
</protein>
<evidence type="ECO:0000313" key="2">
    <source>
        <dbReference type="Proteomes" id="UP000632766"/>
    </source>
</evidence>
<accession>A0A8J7LCD3</accession>
<dbReference type="RefSeq" id="WP_214662814.1">
    <property type="nucleotide sequence ID" value="NZ_JAECZC010000093.1"/>
</dbReference>
<dbReference type="EMBL" id="JAECZC010000093">
    <property type="protein sequence ID" value="MBH8566386.1"/>
    <property type="molecule type" value="Genomic_DNA"/>
</dbReference>
<keyword evidence="2" id="KW-1185">Reference proteome</keyword>
<name>A0A8J7LCD3_9NOST</name>
<gene>
    <name evidence="1" type="ORF">I8748_30245</name>
</gene>
<organism evidence="1 2">
    <name type="scientific">Amazonocrinis nigriterrae CENA67</name>
    <dbReference type="NCBI Taxonomy" id="2794033"/>
    <lineage>
        <taxon>Bacteria</taxon>
        <taxon>Bacillati</taxon>
        <taxon>Cyanobacteriota</taxon>
        <taxon>Cyanophyceae</taxon>
        <taxon>Nostocales</taxon>
        <taxon>Nostocaceae</taxon>
        <taxon>Amazonocrinis</taxon>
        <taxon>Amazonocrinis nigriterrae</taxon>
    </lineage>
</organism>
<evidence type="ECO:0000313" key="1">
    <source>
        <dbReference type="EMBL" id="MBH8566386.1"/>
    </source>
</evidence>
<dbReference type="Proteomes" id="UP000632766">
    <property type="component" value="Unassembled WGS sequence"/>
</dbReference>
<sequence>MMKFRLIISFLNLIGQHLHLRTTIVQLTELTSIHRTWNYLTESQQTAVPP</sequence>